<organism evidence="1 2">
    <name type="scientific">Candidatus Woesebacteria bacterium GW2011_GWB1_43_14</name>
    <dbReference type="NCBI Taxonomy" id="1618578"/>
    <lineage>
        <taxon>Bacteria</taxon>
        <taxon>Candidatus Woeseibacteriota</taxon>
    </lineage>
</organism>
<reference evidence="1 2" key="1">
    <citation type="journal article" date="2015" name="Nature">
        <title>rRNA introns, odd ribosomes, and small enigmatic genomes across a large radiation of phyla.</title>
        <authorList>
            <person name="Brown C.T."/>
            <person name="Hug L.A."/>
            <person name="Thomas B.C."/>
            <person name="Sharon I."/>
            <person name="Castelle C.J."/>
            <person name="Singh A."/>
            <person name="Wilkins M.J."/>
            <person name="Williams K.H."/>
            <person name="Banfield J.F."/>
        </authorList>
    </citation>
    <scope>NUCLEOTIDE SEQUENCE [LARGE SCALE GENOMIC DNA]</scope>
</reference>
<gene>
    <name evidence="1" type="ORF">UV74_C0002G0050</name>
</gene>
<dbReference type="AlphaFoldDB" id="A0A0G1FV06"/>
<protein>
    <submittedName>
        <fullName evidence="1">Uncharacterized protein</fullName>
    </submittedName>
</protein>
<dbReference type="Proteomes" id="UP000034090">
    <property type="component" value="Unassembled WGS sequence"/>
</dbReference>
<name>A0A0G1FV06_9BACT</name>
<proteinExistence type="predicted"/>
<sequence length="104" mass="12126">MLTTFVFRLCLKLGMLISVDEILEARGVSKALDVFQGIDWRILSVMRVHYFMRGLAQGAWYYDDEVRDLRNLLRDWSAGEVLLKSIFLFRKGRITKILITGELN</sequence>
<dbReference type="STRING" id="1618578.UV74_C0002G0050"/>
<dbReference type="EMBL" id="LCFQ01000002">
    <property type="protein sequence ID" value="KKS98831.1"/>
    <property type="molecule type" value="Genomic_DNA"/>
</dbReference>
<evidence type="ECO:0000313" key="1">
    <source>
        <dbReference type="EMBL" id="KKS98831.1"/>
    </source>
</evidence>
<comment type="caution">
    <text evidence="1">The sequence shown here is derived from an EMBL/GenBank/DDBJ whole genome shotgun (WGS) entry which is preliminary data.</text>
</comment>
<accession>A0A0G1FV06</accession>
<evidence type="ECO:0000313" key="2">
    <source>
        <dbReference type="Proteomes" id="UP000034090"/>
    </source>
</evidence>